<dbReference type="PANTHER" id="PTHR45947:SF3">
    <property type="entry name" value="SULFOQUINOVOSYL TRANSFERASE SQD2"/>
    <property type="match status" value="1"/>
</dbReference>
<dbReference type="EMBL" id="JAUZVZ010000016">
    <property type="protein sequence ID" value="MDP4536910.1"/>
    <property type="molecule type" value="Genomic_DNA"/>
</dbReference>
<feature type="domain" description="Glycosyl transferase family 1" evidence="1">
    <location>
        <begin position="185"/>
        <end position="345"/>
    </location>
</feature>
<sequence length="374" mass="41040">MKILLLADSTSPHTIKWARSLAEQGCTVLVAGLSSAPADLYQQHPAITVATLGADEQLVRQAKTRWSKLSYLKVLPRLKALIRSFQPDILHAHFASSYGLLGALCGFQPYVLSVWGSDVYAFPRKSWLHKSVLRFNLAKACALFSTSNDMARETALYTDKPLQVIPFGIDTDFFQPANGLELFPAGTLVIGAVKTLEPHYGMDVLIRAFAMLSRNLPEQKLGLLLVGSGSQQAELQQLTADEGITDQVRFTGRVPYDEVPGYHNSLDIAVVVSRRESFGVSAIESSSCGIPVVASNVDGLPEVVQHRQTGLLVPVDDVAATCAALQELVTDPALRQRLGEQGREWVQHEYDWHKNVQQMMAAYQQVLAAKEARS</sequence>
<dbReference type="Pfam" id="PF00534">
    <property type="entry name" value="Glycos_transf_1"/>
    <property type="match status" value="1"/>
</dbReference>
<gene>
    <name evidence="3" type="ORF">Q3O60_11970</name>
</gene>
<name>A0ABT9H0U8_9GAMM</name>
<dbReference type="GO" id="GO:0016757">
    <property type="term" value="F:glycosyltransferase activity"/>
    <property type="evidence" value="ECO:0007669"/>
    <property type="project" value="UniProtKB-KW"/>
</dbReference>
<dbReference type="RefSeq" id="WP_305894175.1">
    <property type="nucleotide sequence ID" value="NZ_JAUZVZ010000016.1"/>
</dbReference>
<accession>A0ABT9H0U8</accession>
<dbReference type="InterPro" id="IPR028098">
    <property type="entry name" value="Glyco_trans_4-like_N"/>
</dbReference>
<reference evidence="3 4" key="1">
    <citation type="submission" date="2023-08" db="EMBL/GenBank/DDBJ databases">
        <authorList>
            <person name="Joshi A."/>
            <person name="Thite S."/>
        </authorList>
    </citation>
    <scope>NUCLEOTIDE SEQUENCE [LARGE SCALE GENOMIC DNA]</scope>
    <source>
        <strain evidence="3 4">AC40</strain>
    </source>
</reference>
<evidence type="ECO:0000313" key="4">
    <source>
        <dbReference type="Proteomes" id="UP001231616"/>
    </source>
</evidence>
<keyword evidence="3" id="KW-0808">Transferase</keyword>
<dbReference type="PANTHER" id="PTHR45947">
    <property type="entry name" value="SULFOQUINOVOSYL TRANSFERASE SQD2"/>
    <property type="match status" value="1"/>
</dbReference>
<evidence type="ECO:0000313" key="3">
    <source>
        <dbReference type="EMBL" id="MDP4536910.1"/>
    </source>
</evidence>
<organism evidence="3 4">
    <name type="scientific">Alkalimonas collagenimarina</name>
    <dbReference type="NCBI Taxonomy" id="400390"/>
    <lineage>
        <taxon>Bacteria</taxon>
        <taxon>Pseudomonadati</taxon>
        <taxon>Pseudomonadota</taxon>
        <taxon>Gammaproteobacteria</taxon>
        <taxon>Alkalimonas</taxon>
    </lineage>
</organism>
<evidence type="ECO:0000259" key="1">
    <source>
        <dbReference type="Pfam" id="PF00534"/>
    </source>
</evidence>
<dbReference type="EC" id="2.4.-.-" evidence="3"/>
<comment type="caution">
    <text evidence="3">The sequence shown here is derived from an EMBL/GenBank/DDBJ whole genome shotgun (WGS) entry which is preliminary data.</text>
</comment>
<protein>
    <submittedName>
        <fullName evidence="3">Glycosyltransferase</fullName>
        <ecNumber evidence="3">2.4.-.-</ecNumber>
    </submittedName>
</protein>
<dbReference type="InterPro" id="IPR050194">
    <property type="entry name" value="Glycosyltransferase_grp1"/>
</dbReference>
<proteinExistence type="predicted"/>
<dbReference type="SUPFAM" id="SSF53756">
    <property type="entry name" value="UDP-Glycosyltransferase/glycogen phosphorylase"/>
    <property type="match status" value="1"/>
</dbReference>
<keyword evidence="4" id="KW-1185">Reference proteome</keyword>
<feature type="domain" description="Glycosyltransferase subfamily 4-like N-terminal" evidence="2">
    <location>
        <begin position="2"/>
        <end position="147"/>
    </location>
</feature>
<dbReference type="Gene3D" id="3.40.50.2000">
    <property type="entry name" value="Glycogen Phosphorylase B"/>
    <property type="match status" value="2"/>
</dbReference>
<dbReference type="Pfam" id="PF13477">
    <property type="entry name" value="Glyco_trans_4_2"/>
    <property type="match status" value="1"/>
</dbReference>
<evidence type="ECO:0000259" key="2">
    <source>
        <dbReference type="Pfam" id="PF13477"/>
    </source>
</evidence>
<keyword evidence="3" id="KW-0328">Glycosyltransferase</keyword>
<dbReference type="Proteomes" id="UP001231616">
    <property type="component" value="Unassembled WGS sequence"/>
</dbReference>
<dbReference type="InterPro" id="IPR001296">
    <property type="entry name" value="Glyco_trans_1"/>
</dbReference>